<evidence type="ECO:0000259" key="7">
    <source>
        <dbReference type="PROSITE" id="PS51201"/>
    </source>
</evidence>
<dbReference type="Proteomes" id="UP000199112">
    <property type="component" value="Unassembled WGS sequence"/>
</dbReference>
<keyword evidence="5" id="KW-0520">NAD</keyword>
<dbReference type="PRINTS" id="PR00335">
    <property type="entry name" value="KUPTAKETRKA"/>
</dbReference>
<protein>
    <submittedName>
        <fullName evidence="9">Trk system potassium uptake protein TrkA</fullName>
    </submittedName>
</protein>
<reference evidence="10" key="1">
    <citation type="submission" date="2016-10" db="EMBL/GenBank/DDBJ databases">
        <authorList>
            <person name="Varghese N."/>
            <person name="Submissions S."/>
        </authorList>
    </citation>
    <scope>NUCLEOTIDE SEQUENCE [LARGE SCALE GENOMIC DNA]</scope>
    <source>
        <strain evidence="10">CGMCC 1.8981</strain>
    </source>
</reference>
<accession>A0A1H6FXW8</accession>
<gene>
    <name evidence="9" type="ORF">SAMN04487967_2170</name>
</gene>
<name>A0A1H6FXW8_9EURY</name>
<sequence>MMFVIVGYGRVGSRTVRILAEEGHEVVVVDDDADRCERAESDGFETVRGSGADEEVLLDAGIDGADAVGAFTPDLNVNFAACMVGEHHGCRTVLRIDEDYREDIYEKYAADVDEIIYPERLGAAGAKTAMLGGDFNVVADLAANLQLTVLEIASDSPAIGKRISEIELPADARIYAHGRERGSLTIPLPGIELEAGDEVAIITETDRADDVRASLQTASS</sequence>
<evidence type="ECO:0000259" key="8">
    <source>
        <dbReference type="PROSITE" id="PS51202"/>
    </source>
</evidence>
<evidence type="ECO:0000256" key="4">
    <source>
        <dbReference type="ARBA" id="ARBA00022958"/>
    </source>
</evidence>
<dbReference type="Gene3D" id="3.30.70.1450">
    <property type="entry name" value="Regulator of K+ conductance, C-terminal domain"/>
    <property type="match status" value="1"/>
</dbReference>
<evidence type="ECO:0000256" key="3">
    <source>
        <dbReference type="ARBA" id="ARBA00022538"/>
    </source>
</evidence>
<dbReference type="InterPro" id="IPR036721">
    <property type="entry name" value="RCK_C_sf"/>
</dbReference>
<keyword evidence="6" id="KW-0406">Ion transport</keyword>
<keyword evidence="10" id="KW-1185">Reference proteome</keyword>
<keyword evidence="3" id="KW-0633">Potassium transport</keyword>
<dbReference type="OrthoDB" id="169192at2157"/>
<dbReference type="Gene3D" id="3.40.50.720">
    <property type="entry name" value="NAD(P)-binding Rossmann-like Domain"/>
    <property type="match status" value="1"/>
</dbReference>
<evidence type="ECO:0000256" key="1">
    <source>
        <dbReference type="ARBA" id="ARBA00003660"/>
    </source>
</evidence>
<evidence type="ECO:0000313" key="9">
    <source>
        <dbReference type="EMBL" id="SEH15636.1"/>
    </source>
</evidence>
<evidence type="ECO:0000256" key="6">
    <source>
        <dbReference type="ARBA" id="ARBA00023065"/>
    </source>
</evidence>
<feature type="domain" description="RCK N-terminal" evidence="7">
    <location>
        <begin position="1"/>
        <end position="116"/>
    </location>
</feature>
<dbReference type="PROSITE" id="PS51202">
    <property type="entry name" value="RCK_C"/>
    <property type="match status" value="1"/>
</dbReference>
<dbReference type="GO" id="GO:0005886">
    <property type="term" value="C:plasma membrane"/>
    <property type="evidence" value="ECO:0007669"/>
    <property type="project" value="InterPro"/>
</dbReference>
<dbReference type="Pfam" id="PF02254">
    <property type="entry name" value="TrkA_N"/>
    <property type="match status" value="1"/>
</dbReference>
<feature type="domain" description="RCK C-terminal" evidence="8">
    <location>
        <begin position="135"/>
        <end position="217"/>
    </location>
</feature>
<evidence type="ECO:0000256" key="5">
    <source>
        <dbReference type="ARBA" id="ARBA00023027"/>
    </source>
</evidence>
<dbReference type="InterPro" id="IPR036291">
    <property type="entry name" value="NAD(P)-bd_dom_sf"/>
</dbReference>
<dbReference type="RefSeq" id="WP_090507020.1">
    <property type="nucleotide sequence ID" value="NZ_FNWL01000002.1"/>
</dbReference>
<dbReference type="EMBL" id="FNWL01000002">
    <property type="protein sequence ID" value="SEH15636.1"/>
    <property type="molecule type" value="Genomic_DNA"/>
</dbReference>
<dbReference type="PANTHER" id="PTHR43833:SF5">
    <property type="entry name" value="TRK SYSTEM POTASSIUM UPTAKE PROTEIN TRKA"/>
    <property type="match status" value="1"/>
</dbReference>
<dbReference type="InterPro" id="IPR003148">
    <property type="entry name" value="RCK_N"/>
</dbReference>
<dbReference type="InterPro" id="IPR006036">
    <property type="entry name" value="K_uptake_TrkA"/>
</dbReference>
<dbReference type="Pfam" id="PF02080">
    <property type="entry name" value="TrkA_C"/>
    <property type="match status" value="1"/>
</dbReference>
<dbReference type="InterPro" id="IPR006037">
    <property type="entry name" value="RCK_C"/>
</dbReference>
<dbReference type="GO" id="GO:0015079">
    <property type="term" value="F:potassium ion transmembrane transporter activity"/>
    <property type="evidence" value="ECO:0007669"/>
    <property type="project" value="InterPro"/>
</dbReference>
<comment type="function">
    <text evidence="1">Part of a potassium transport system.</text>
</comment>
<dbReference type="PANTHER" id="PTHR43833">
    <property type="entry name" value="POTASSIUM CHANNEL PROTEIN 2-RELATED-RELATED"/>
    <property type="match status" value="1"/>
</dbReference>
<dbReference type="AlphaFoldDB" id="A0A1H6FXW8"/>
<organism evidence="9 10">
    <name type="scientific">Natronorubrum sediminis</name>
    <dbReference type="NCBI Taxonomy" id="640943"/>
    <lineage>
        <taxon>Archaea</taxon>
        <taxon>Methanobacteriati</taxon>
        <taxon>Methanobacteriota</taxon>
        <taxon>Stenosarchaea group</taxon>
        <taxon>Halobacteria</taxon>
        <taxon>Halobacteriales</taxon>
        <taxon>Natrialbaceae</taxon>
        <taxon>Natronorubrum</taxon>
    </lineage>
</organism>
<dbReference type="SUPFAM" id="SSF116726">
    <property type="entry name" value="TrkA C-terminal domain-like"/>
    <property type="match status" value="1"/>
</dbReference>
<proteinExistence type="predicted"/>
<evidence type="ECO:0000256" key="2">
    <source>
        <dbReference type="ARBA" id="ARBA00022448"/>
    </source>
</evidence>
<dbReference type="SUPFAM" id="SSF51735">
    <property type="entry name" value="NAD(P)-binding Rossmann-fold domains"/>
    <property type="match status" value="1"/>
</dbReference>
<keyword evidence="2" id="KW-0813">Transport</keyword>
<dbReference type="InterPro" id="IPR050721">
    <property type="entry name" value="Trk_Ktr_HKT_K-transport"/>
</dbReference>
<keyword evidence="4" id="KW-0630">Potassium</keyword>
<dbReference type="PROSITE" id="PS51201">
    <property type="entry name" value="RCK_N"/>
    <property type="match status" value="1"/>
</dbReference>
<evidence type="ECO:0000313" key="10">
    <source>
        <dbReference type="Proteomes" id="UP000199112"/>
    </source>
</evidence>